<protein>
    <submittedName>
        <fullName evidence="1">Uncharacterized protein</fullName>
    </submittedName>
</protein>
<sequence length="184" mass="20776">MPPRIKDQEVGLFDLYSNYVAETNQWGIVAECFGCQKDVENKIKGIWERYLEMPNAYYEIVTDDLEKATKKGCKDVKAKKVKSNGKGCDQARVQEAVDIGLNQADKFMEIKGVADWEGQSEENDETESEEAAVAEHVKVLYEDPNNLIITLDEGSDDEPSMEDEDSPSEEESKNNGDYVFIDSE</sequence>
<reference evidence="1 2" key="2">
    <citation type="journal article" date="2022" name="Mol. Ecol. Resour.">
        <title>The genomes of chicory, endive, great burdock and yacon provide insights into Asteraceae paleo-polyploidization history and plant inulin production.</title>
        <authorList>
            <person name="Fan W."/>
            <person name="Wang S."/>
            <person name="Wang H."/>
            <person name="Wang A."/>
            <person name="Jiang F."/>
            <person name="Liu H."/>
            <person name="Zhao H."/>
            <person name="Xu D."/>
            <person name="Zhang Y."/>
        </authorList>
    </citation>
    <scope>NUCLEOTIDE SEQUENCE [LARGE SCALE GENOMIC DNA]</scope>
    <source>
        <strain evidence="2">cv. Yunnan</strain>
        <tissue evidence="1">Leaves</tissue>
    </source>
</reference>
<comment type="caution">
    <text evidence="1">The sequence shown here is derived from an EMBL/GenBank/DDBJ whole genome shotgun (WGS) entry which is preliminary data.</text>
</comment>
<accession>A0ACB8ZEB2</accession>
<gene>
    <name evidence="1" type="ORF">L1987_79027</name>
</gene>
<reference evidence="2" key="1">
    <citation type="journal article" date="2022" name="Mol. Ecol. Resour.">
        <title>The genomes of chicory, endive, great burdock and yacon provide insights into Asteraceae palaeo-polyploidization history and plant inulin production.</title>
        <authorList>
            <person name="Fan W."/>
            <person name="Wang S."/>
            <person name="Wang H."/>
            <person name="Wang A."/>
            <person name="Jiang F."/>
            <person name="Liu H."/>
            <person name="Zhao H."/>
            <person name="Xu D."/>
            <person name="Zhang Y."/>
        </authorList>
    </citation>
    <scope>NUCLEOTIDE SEQUENCE [LARGE SCALE GENOMIC DNA]</scope>
    <source>
        <strain evidence="2">cv. Yunnan</strain>
    </source>
</reference>
<evidence type="ECO:0000313" key="1">
    <source>
        <dbReference type="EMBL" id="KAI3696019.1"/>
    </source>
</evidence>
<keyword evidence="2" id="KW-1185">Reference proteome</keyword>
<proteinExistence type="predicted"/>
<organism evidence="1 2">
    <name type="scientific">Smallanthus sonchifolius</name>
    <dbReference type="NCBI Taxonomy" id="185202"/>
    <lineage>
        <taxon>Eukaryota</taxon>
        <taxon>Viridiplantae</taxon>
        <taxon>Streptophyta</taxon>
        <taxon>Embryophyta</taxon>
        <taxon>Tracheophyta</taxon>
        <taxon>Spermatophyta</taxon>
        <taxon>Magnoliopsida</taxon>
        <taxon>eudicotyledons</taxon>
        <taxon>Gunneridae</taxon>
        <taxon>Pentapetalae</taxon>
        <taxon>asterids</taxon>
        <taxon>campanulids</taxon>
        <taxon>Asterales</taxon>
        <taxon>Asteraceae</taxon>
        <taxon>Asteroideae</taxon>
        <taxon>Heliantheae alliance</taxon>
        <taxon>Millerieae</taxon>
        <taxon>Smallanthus</taxon>
    </lineage>
</organism>
<name>A0ACB8ZEB2_9ASTR</name>
<evidence type="ECO:0000313" key="2">
    <source>
        <dbReference type="Proteomes" id="UP001056120"/>
    </source>
</evidence>
<dbReference type="EMBL" id="CM042043">
    <property type="protein sequence ID" value="KAI3696019.1"/>
    <property type="molecule type" value="Genomic_DNA"/>
</dbReference>
<dbReference type="Proteomes" id="UP001056120">
    <property type="component" value="Linkage Group LG26"/>
</dbReference>